<keyword evidence="3" id="KW-0812">Transmembrane</keyword>
<dbReference type="OrthoDB" id="581211at2"/>
<name>A0A4Q9H0S4_9BURK</name>
<keyword evidence="1" id="KW-0443">Lipid metabolism</keyword>
<dbReference type="Pfam" id="PF01734">
    <property type="entry name" value="Patatin"/>
    <property type="match status" value="1"/>
</dbReference>
<dbReference type="GO" id="GO:0006629">
    <property type="term" value="P:lipid metabolic process"/>
    <property type="evidence" value="ECO:0007669"/>
    <property type="project" value="UniProtKB-KW"/>
</dbReference>
<comment type="caution">
    <text evidence="5">The sequence shown here is derived from an EMBL/GenBank/DDBJ whole genome shotgun (WGS) entry which is preliminary data.</text>
</comment>
<keyword evidence="6" id="KW-1185">Reference proteome</keyword>
<dbReference type="AlphaFoldDB" id="A0A4Q9H0S4"/>
<feature type="transmembrane region" description="Helical" evidence="3">
    <location>
        <begin position="622"/>
        <end position="644"/>
    </location>
</feature>
<evidence type="ECO:0000313" key="6">
    <source>
        <dbReference type="Proteomes" id="UP000292120"/>
    </source>
</evidence>
<feature type="transmembrane region" description="Helical" evidence="3">
    <location>
        <begin position="392"/>
        <end position="418"/>
    </location>
</feature>
<feature type="transmembrane region" description="Helical" evidence="3">
    <location>
        <begin position="282"/>
        <end position="301"/>
    </location>
</feature>
<evidence type="ECO:0000259" key="4">
    <source>
        <dbReference type="Pfam" id="PF01734"/>
    </source>
</evidence>
<feature type="transmembrane region" description="Helical" evidence="3">
    <location>
        <begin position="139"/>
        <end position="158"/>
    </location>
</feature>
<dbReference type="InterPro" id="IPR002641">
    <property type="entry name" value="PNPLA_dom"/>
</dbReference>
<evidence type="ECO:0000313" key="5">
    <source>
        <dbReference type="EMBL" id="TBO32728.1"/>
    </source>
</evidence>
<feature type="domain" description="PNPLA" evidence="4">
    <location>
        <begin position="719"/>
        <end position="946"/>
    </location>
</feature>
<feature type="region of interest" description="Disordered" evidence="2">
    <location>
        <begin position="686"/>
        <end position="707"/>
    </location>
</feature>
<feature type="transmembrane region" description="Helical" evidence="3">
    <location>
        <begin position="77"/>
        <end position="97"/>
    </location>
</feature>
<keyword evidence="3" id="KW-0472">Membrane</keyword>
<accession>A0A4Q9H0S4</accession>
<protein>
    <recommendedName>
        <fullName evidence="4">PNPLA domain-containing protein</fullName>
    </recommendedName>
</protein>
<dbReference type="EMBL" id="SIXI01000002">
    <property type="protein sequence ID" value="TBO32728.1"/>
    <property type="molecule type" value="Genomic_DNA"/>
</dbReference>
<feature type="transmembrane region" description="Helical" evidence="3">
    <location>
        <begin position="331"/>
        <end position="353"/>
    </location>
</feature>
<sequence>MGWIDTWGERLLPRRLGLLTACTLGVGLALFALECALRLPAGHGVSQFQGWQGAGLLHAALALYADPEFSRWRLAVAWLVLSSALFMPLYAMWLCVVSVRFTQAHRLRWLRGALGVLLALVLGAGALENLGGLQRLQVHPLWWALSVAAGGLLAWRMWASPSPSEVEAQVAAGAWPRALWRWWRLRPVCALVWTALTVAALAGPQHPAVSPSGAVMADTALWLNWAPAWMPSGVHGLKVILMGLLLASVALAVGIWWFGLLQPEAVRTERARFRAGVLGVIGRSRYVLIVIALLAGLTLGLPQCRDVLMAMAWAPIKAHAAWQTQSDWRPLGWTLFILAASLWATGLLSQACWQWTRLAVMVRREGASPPDLHSDDPVPVAVGRFAQHWARLVGAAPVVIICVLISQTLGDAVLGTVVQLRLQQAAAGSALGAYQVPLGALQISFAMLLGFALGAVALATWLSHRRHQMSLSDPRLYHNAIGGDDPQQVYQVLLTDKFRQLGLQGLRTQTLAPSAASAAGAPRPLPWLQARWAPLVALGCLALIRTVADLADPSLAGYLPPTFPVVLLALAWWLGPLGLMAMAEQNSGMPWGLLPVGVAVLATGHNHLLPMGAVNFITQGEGLQVCLMLCALGLAFWCAALWVVRRGFNRLGWTAGGVALVMLGVVSFEPAAVPQGLQALQTPPELLSTTASGPEAQPARGEDAARTEAPQRVFLVAAEGGGIRSAYWTALSLASLHEQLKEQPLIFSGVSGGSVGGAMYAACRGPEATGTEVLNCVKQGIEKLDALTPLLGGLMFEDVFAQVLPATWLCRDFSQGCQIISRAVQAERAFRQAWPGLAAPLKDYSAPGQPWLLFNTTWTETGERAVMSSQAFQPHEMPGVIDLLATEAGTEGQLADRSTVSLITAGHASARFPYVNPLVTLPEGLKAAPDGGHLADGGYNENSGAGTLMQAWQAWQRANPGVQAKPVLLLIRNGVAEPECLDTGAVVGQRHEPAASCLQLRSSQAQPDAAALMAPGQAGSMRFLIGPLGPAVTALNAIGIGAQARMAVGQLVQSVCQTPGGTVWALDQANAEVSAPLGWYLSPNSRRFMEAQLHGVRRVGEALDEAQPVSAGAAGCARLPQSSG</sequence>
<feature type="transmembrane region" description="Helical" evidence="3">
    <location>
        <begin position="16"/>
        <end position="36"/>
    </location>
</feature>
<feature type="transmembrane region" description="Helical" evidence="3">
    <location>
        <begin position="109"/>
        <end position="127"/>
    </location>
</feature>
<evidence type="ECO:0000256" key="3">
    <source>
        <dbReference type="SAM" id="Phobius"/>
    </source>
</evidence>
<evidence type="ECO:0000256" key="1">
    <source>
        <dbReference type="ARBA" id="ARBA00023098"/>
    </source>
</evidence>
<feature type="transmembrane region" description="Helical" evidence="3">
    <location>
        <begin position="438"/>
        <end position="462"/>
    </location>
</feature>
<dbReference type="SUPFAM" id="SSF52151">
    <property type="entry name" value="FabD/lysophospholipase-like"/>
    <property type="match status" value="1"/>
</dbReference>
<feature type="transmembrane region" description="Helical" evidence="3">
    <location>
        <begin position="563"/>
        <end position="583"/>
    </location>
</feature>
<feature type="transmembrane region" description="Helical" evidence="3">
    <location>
        <begin position="239"/>
        <end position="261"/>
    </location>
</feature>
<keyword evidence="3" id="KW-1133">Transmembrane helix</keyword>
<feature type="transmembrane region" description="Helical" evidence="3">
    <location>
        <begin position="590"/>
        <end position="610"/>
    </location>
</feature>
<dbReference type="InterPro" id="IPR016035">
    <property type="entry name" value="Acyl_Trfase/lysoPLipase"/>
</dbReference>
<feature type="transmembrane region" description="Helical" evidence="3">
    <location>
        <begin position="185"/>
        <end position="203"/>
    </location>
</feature>
<gene>
    <name evidence="5" type="ORF">EYS42_06015</name>
</gene>
<evidence type="ECO:0000256" key="2">
    <source>
        <dbReference type="SAM" id="MobiDB-lite"/>
    </source>
</evidence>
<proteinExistence type="predicted"/>
<dbReference type="Proteomes" id="UP000292120">
    <property type="component" value="Unassembled WGS sequence"/>
</dbReference>
<organism evidence="5 6">
    <name type="scientific">Aquabacterium lacunae</name>
    <dbReference type="NCBI Taxonomy" id="2528630"/>
    <lineage>
        <taxon>Bacteria</taxon>
        <taxon>Pseudomonadati</taxon>
        <taxon>Pseudomonadota</taxon>
        <taxon>Betaproteobacteria</taxon>
        <taxon>Burkholderiales</taxon>
        <taxon>Aquabacterium</taxon>
    </lineage>
</organism>
<reference evidence="5 6" key="1">
    <citation type="submission" date="2019-02" db="EMBL/GenBank/DDBJ databases">
        <title>Aquabacterium sp. strain KMB7.</title>
        <authorList>
            <person name="Chen W.-M."/>
        </authorList>
    </citation>
    <scope>NUCLEOTIDE SEQUENCE [LARGE SCALE GENOMIC DNA]</scope>
    <source>
        <strain evidence="5 6">KMB7</strain>
    </source>
</reference>
<dbReference type="RefSeq" id="WP_130966939.1">
    <property type="nucleotide sequence ID" value="NZ_SIXI01000002.1"/>
</dbReference>